<accession>A0A067LER0</accession>
<dbReference type="InterPro" id="IPR052059">
    <property type="entry name" value="CR_Ser/Thr_kinase"/>
</dbReference>
<feature type="domain" description="Protein kinase" evidence="13">
    <location>
        <begin position="308"/>
        <end position="596"/>
    </location>
</feature>
<dbReference type="FunFam" id="3.30.200.20:FF:000177">
    <property type="entry name" value="Cysteine-rich receptor-like protein kinase 2"/>
    <property type="match status" value="1"/>
</dbReference>
<keyword evidence="8" id="KW-0675">Receptor</keyword>
<name>A0A067LER0_JATCU</name>
<evidence type="ECO:0000256" key="5">
    <source>
        <dbReference type="ARBA" id="ARBA00022741"/>
    </source>
</evidence>
<dbReference type="PROSITE" id="PS51473">
    <property type="entry name" value="GNK2"/>
    <property type="match status" value="2"/>
</dbReference>
<dbReference type="EMBL" id="KK914202">
    <property type="protein sequence ID" value="KDP46966.1"/>
    <property type="molecule type" value="Genomic_DNA"/>
</dbReference>
<sequence length="629" mass="69343">MEFKFVVSDSGIKLLNKGCSNYNVSSLSKFNSNLNDTFRSLRTQLNAGNHFAIAKQLEGADGVFAMVQCRDYMSTAECIACFRAASIEVRSCSPGNGGRVVYDGCFLRYERNDFYGETTRDANREYCENQTTSLTAAFQTTADSLLRDLQIATPRINGFFTASKRDIVGVSNASVYGIAQCVQIIDMSGCLACMQVAYANIQRCLPKTDGRAVDSGCFMRYSNKPFFADNQTINLEPFLKTGSSSKKTALIAGVAGGVGLILLIIGLFAWFKLSRRKAASRANILGATELRGPINYNYKDLKSATGNFKEENKLGEGGFGDVYKGTLKNGKIVAVKKLALSQSRRAQADFASEVTLISNVHHRNLVRLLGCCSKGPELLLVYEYMENTSLDRFLFGKRKGSLIWKQRFDIILGTAQGLAYLHEQFHVCIIHRDIKPNNILLDDDFQPKIADFGLARLLPEDKSHLSTRFAGTLGYTAPEYAIHGQLSEKVDTYSYGVVVLEIISGKKGSEMIADPGSDYLLKRAWKLYENGTHLELVDESLGPDEYEAEEVKKIIEIALMCTQASHALRPTMSEVVVLLKSTGSLEHRPPTRPPFIESEERVVIHGDRSTSTASSKSNATASITQVSGR</sequence>
<gene>
    <name evidence="15" type="ORF">JCGZ_07983</name>
</gene>
<evidence type="ECO:0000313" key="15">
    <source>
        <dbReference type="EMBL" id="KDP46966.1"/>
    </source>
</evidence>
<dbReference type="Pfam" id="PF00069">
    <property type="entry name" value="Pkinase"/>
    <property type="match status" value="1"/>
</dbReference>
<keyword evidence="2" id="KW-0808">Transferase</keyword>
<evidence type="ECO:0000256" key="2">
    <source>
        <dbReference type="ARBA" id="ARBA00022679"/>
    </source>
</evidence>
<dbReference type="PROSITE" id="PS00107">
    <property type="entry name" value="PROTEIN_KINASE_ATP"/>
    <property type="match status" value="1"/>
</dbReference>
<dbReference type="Gene3D" id="1.10.510.10">
    <property type="entry name" value="Transferase(Phosphotransferase) domain 1"/>
    <property type="match status" value="1"/>
</dbReference>
<evidence type="ECO:0000259" key="13">
    <source>
        <dbReference type="PROSITE" id="PS50011"/>
    </source>
</evidence>
<dbReference type="PROSITE" id="PS00108">
    <property type="entry name" value="PROTEIN_KINASE_ST"/>
    <property type="match status" value="1"/>
</dbReference>
<evidence type="ECO:0000256" key="11">
    <source>
        <dbReference type="SAM" id="MobiDB-lite"/>
    </source>
</evidence>
<dbReference type="Gene3D" id="3.30.200.20">
    <property type="entry name" value="Phosphorylase Kinase, domain 1"/>
    <property type="match status" value="1"/>
</dbReference>
<evidence type="ECO:0000256" key="4">
    <source>
        <dbReference type="ARBA" id="ARBA00022737"/>
    </source>
</evidence>
<protein>
    <recommendedName>
        <fullName evidence="17">Protein kinase domain-containing protein</fullName>
    </recommendedName>
</protein>
<dbReference type="Gene3D" id="3.30.430.20">
    <property type="entry name" value="Gnk2 domain, C-X8-C-X2-C motif"/>
    <property type="match status" value="2"/>
</dbReference>
<dbReference type="Proteomes" id="UP000027138">
    <property type="component" value="Unassembled WGS sequence"/>
</dbReference>
<feature type="binding site" evidence="10">
    <location>
        <position position="337"/>
    </location>
    <ligand>
        <name>ATP</name>
        <dbReference type="ChEBI" id="CHEBI:30616"/>
    </ligand>
</feature>
<keyword evidence="3" id="KW-0732">Signal</keyword>
<keyword evidence="16" id="KW-1185">Reference proteome</keyword>
<dbReference type="InterPro" id="IPR008271">
    <property type="entry name" value="Ser/Thr_kinase_AS"/>
</dbReference>
<dbReference type="InterPro" id="IPR002902">
    <property type="entry name" value="GNK2"/>
</dbReference>
<keyword evidence="5 10" id="KW-0547">Nucleotide-binding</keyword>
<dbReference type="InterPro" id="IPR011009">
    <property type="entry name" value="Kinase-like_dom_sf"/>
</dbReference>
<dbReference type="FunFam" id="1.10.510.10:FF:000336">
    <property type="entry name" value="Cysteine-rich receptor-like protein kinase 2"/>
    <property type="match status" value="1"/>
</dbReference>
<evidence type="ECO:0000256" key="6">
    <source>
        <dbReference type="ARBA" id="ARBA00022777"/>
    </source>
</evidence>
<evidence type="ECO:0000256" key="10">
    <source>
        <dbReference type="PROSITE-ProRule" id="PRU10141"/>
    </source>
</evidence>
<dbReference type="InterPro" id="IPR017441">
    <property type="entry name" value="Protein_kinase_ATP_BS"/>
</dbReference>
<dbReference type="GO" id="GO:0005524">
    <property type="term" value="F:ATP binding"/>
    <property type="evidence" value="ECO:0007669"/>
    <property type="project" value="UniProtKB-UniRule"/>
</dbReference>
<keyword evidence="9" id="KW-0325">Glycoprotein</keyword>
<keyword evidence="6" id="KW-0418">Kinase</keyword>
<keyword evidence="1" id="KW-0723">Serine/threonine-protein kinase</keyword>
<feature type="region of interest" description="Disordered" evidence="11">
    <location>
        <begin position="584"/>
        <end position="629"/>
    </location>
</feature>
<evidence type="ECO:0000256" key="12">
    <source>
        <dbReference type="SAM" id="Phobius"/>
    </source>
</evidence>
<keyword evidence="4" id="KW-0677">Repeat</keyword>
<keyword evidence="7 10" id="KW-0067">ATP-binding</keyword>
<evidence type="ECO:0000256" key="3">
    <source>
        <dbReference type="ARBA" id="ARBA00022729"/>
    </source>
</evidence>
<organism evidence="15 16">
    <name type="scientific">Jatropha curcas</name>
    <name type="common">Barbados nut</name>
    <dbReference type="NCBI Taxonomy" id="180498"/>
    <lineage>
        <taxon>Eukaryota</taxon>
        <taxon>Viridiplantae</taxon>
        <taxon>Streptophyta</taxon>
        <taxon>Embryophyta</taxon>
        <taxon>Tracheophyta</taxon>
        <taxon>Spermatophyta</taxon>
        <taxon>Magnoliopsida</taxon>
        <taxon>eudicotyledons</taxon>
        <taxon>Gunneridae</taxon>
        <taxon>Pentapetalae</taxon>
        <taxon>rosids</taxon>
        <taxon>fabids</taxon>
        <taxon>Malpighiales</taxon>
        <taxon>Euphorbiaceae</taxon>
        <taxon>Crotonoideae</taxon>
        <taxon>Jatropheae</taxon>
        <taxon>Jatropha</taxon>
    </lineage>
</organism>
<dbReference type="AlphaFoldDB" id="A0A067LER0"/>
<dbReference type="FunFam" id="3.30.430.20:FF:000017">
    <property type="entry name" value="Cysteine-rich receptor-like protein kinase 2"/>
    <property type="match status" value="1"/>
</dbReference>
<dbReference type="OrthoDB" id="4062651at2759"/>
<dbReference type="Pfam" id="PF01657">
    <property type="entry name" value="Stress-antifung"/>
    <property type="match status" value="2"/>
</dbReference>
<feature type="compositionally biased region" description="Low complexity" evidence="11">
    <location>
        <begin position="609"/>
        <end position="622"/>
    </location>
</feature>
<dbReference type="PROSITE" id="PS50011">
    <property type="entry name" value="PROTEIN_KINASE_DOM"/>
    <property type="match status" value="1"/>
</dbReference>
<dbReference type="InterPro" id="IPR000719">
    <property type="entry name" value="Prot_kinase_dom"/>
</dbReference>
<reference evidence="15 16" key="1">
    <citation type="journal article" date="2014" name="PLoS ONE">
        <title>Global Analysis of Gene Expression Profiles in Physic Nut (Jatropha curcas L.) Seedlings Exposed to Salt Stress.</title>
        <authorList>
            <person name="Zhang L."/>
            <person name="Zhang C."/>
            <person name="Wu P."/>
            <person name="Chen Y."/>
            <person name="Li M."/>
            <person name="Jiang H."/>
            <person name="Wu G."/>
        </authorList>
    </citation>
    <scope>NUCLEOTIDE SEQUENCE [LARGE SCALE GENOMIC DNA]</scope>
    <source>
        <strain evidence="16">cv. GZQX0401</strain>
        <tissue evidence="15">Young leaves</tissue>
    </source>
</reference>
<evidence type="ECO:0000259" key="14">
    <source>
        <dbReference type="PROSITE" id="PS51473"/>
    </source>
</evidence>
<keyword evidence="12" id="KW-0472">Membrane</keyword>
<dbReference type="CDD" id="cd23509">
    <property type="entry name" value="Gnk2-like"/>
    <property type="match status" value="2"/>
</dbReference>
<dbReference type="GO" id="GO:0004674">
    <property type="term" value="F:protein serine/threonine kinase activity"/>
    <property type="evidence" value="ECO:0007669"/>
    <property type="project" value="UniProtKB-KW"/>
</dbReference>
<dbReference type="CDD" id="cd14066">
    <property type="entry name" value="STKc_IRAK"/>
    <property type="match status" value="1"/>
</dbReference>
<proteinExistence type="predicted"/>
<dbReference type="PANTHER" id="PTHR47973">
    <property type="entry name" value="CYSTEINE-RICH RECEPTOR-LIKE PROTEIN KINASE 3"/>
    <property type="match status" value="1"/>
</dbReference>
<dbReference type="SMART" id="SM00220">
    <property type="entry name" value="S_TKc"/>
    <property type="match status" value="1"/>
</dbReference>
<evidence type="ECO:0000256" key="9">
    <source>
        <dbReference type="ARBA" id="ARBA00023180"/>
    </source>
</evidence>
<evidence type="ECO:0008006" key="17">
    <source>
        <dbReference type="Google" id="ProtNLM"/>
    </source>
</evidence>
<feature type="domain" description="Gnk2-homologous" evidence="14">
    <location>
        <begin position="12"/>
        <end position="114"/>
    </location>
</feature>
<dbReference type="InterPro" id="IPR038408">
    <property type="entry name" value="GNK2_sf"/>
</dbReference>
<feature type="transmembrane region" description="Helical" evidence="12">
    <location>
        <begin position="249"/>
        <end position="271"/>
    </location>
</feature>
<keyword evidence="12" id="KW-1133">Transmembrane helix</keyword>
<evidence type="ECO:0000313" key="16">
    <source>
        <dbReference type="Proteomes" id="UP000027138"/>
    </source>
</evidence>
<feature type="domain" description="Gnk2-homologous" evidence="14">
    <location>
        <begin position="120"/>
        <end position="226"/>
    </location>
</feature>
<evidence type="ECO:0000256" key="1">
    <source>
        <dbReference type="ARBA" id="ARBA00022527"/>
    </source>
</evidence>
<evidence type="ECO:0000256" key="8">
    <source>
        <dbReference type="ARBA" id="ARBA00023170"/>
    </source>
</evidence>
<feature type="compositionally biased region" description="Basic and acidic residues" evidence="11">
    <location>
        <begin position="598"/>
        <end position="608"/>
    </location>
</feature>
<dbReference type="SUPFAM" id="SSF56112">
    <property type="entry name" value="Protein kinase-like (PK-like)"/>
    <property type="match status" value="1"/>
</dbReference>
<keyword evidence="12" id="KW-0812">Transmembrane</keyword>
<evidence type="ECO:0000256" key="7">
    <source>
        <dbReference type="ARBA" id="ARBA00022840"/>
    </source>
</evidence>